<sequence>MEEKNVDKEIKASLLKNTDDASRQKEDIWAQIESKLDLKTEEIPMKLEPRSTRRNTNHKKSKGWLTGTIAAAVLLGIFTTSTDTGQAFVSSIREYFAPEKTVVEEIEGMPEEKEVVLKEGKAGYIIYIDEERYSLIQEGDMDKVVFNQELSDIYPEVSMSIRQIEDKTPEVVAEEVHAELTNSFATVDEITPVTDPVEGLLVSAIDGNEWDSVVRKVYVVSNEKEGSFVIEQRYFLEASEGHGARFHHMLREFQVVEIEE</sequence>
<protein>
    <recommendedName>
        <fullName evidence="5">DUF4367 domain-containing protein</fullName>
    </recommendedName>
</protein>
<dbReference type="EMBL" id="QOUX01000025">
    <property type="protein sequence ID" value="RXJ02429.1"/>
    <property type="molecule type" value="Genomic_DNA"/>
</dbReference>
<evidence type="ECO:0000256" key="2">
    <source>
        <dbReference type="SAM" id="Phobius"/>
    </source>
</evidence>
<feature type="transmembrane region" description="Helical" evidence="2">
    <location>
        <begin position="63"/>
        <end position="81"/>
    </location>
</feature>
<dbReference type="AlphaFoldDB" id="A0A4Q0VW68"/>
<comment type="caution">
    <text evidence="3">The sequence shown here is derived from an EMBL/GenBank/DDBJ whole genome shotgun (WGS) entry which is preliminary data.</text>
</comment>
<name>A0A4Q0VW68_9BACI</name>
<dbReference type="RefSeq" id="WP_129077534.1">
    <property type="nucleotide sequence ID" value="NZ_QOUX01000025.1"/>
</dbReference>
<accession>A0A4Q0VW68</accession>
<gene>
    <name evidence="3" type="ORF">DS745_06925</name>
</gene>
<keyword evidence="2" id="KW-1133">Transmembrane helix</keyword>
<evidence type="ECO:0008006" key="5">
    <source>
        <dbReference type="Google" id="ProtNLM"/>
    </source>
</evidence>
<keyword evidence="2" id="KW-0812">Transmembrane</keyword>
<dbReference type="Proteomes" id="UP000290649">
    <property type="component" value="Unassembled WGS sequence"/>
</dbReference>
<proteinExistence type="predicted"/>
<dbReference type="OrthoDB" id="2871129at2"/>
<feature type="region of interest" description="Disordered" evidence="1">
    <location>
        <begin position="1"/>
        <end position="23"/>
    </location>
</feature>
<evidence type="ECO:0000313" key="4">
    <source>
        <dbReference type="Proteomes" id="UP000290649"/>
    </source>
</evidence>
<keyword evidence="4" id="KW-1185">Reference proteome</keyword>
<evidence type="ECO:0000313" key="3">
    <source>
        <dbReference type="EMBL" id="RXJ02429.1"/>
    </source>
</evidence>
<keyword evidence="2" id="KW-0472">Membrane</keyword>
<evidence type="ECO:0000256" key="1">
    <source>
        <dbReference type="SAM" id="MobiDB-lite"/>
    </source>
</evidence>
<organism evidence="3 4">
    <name type="scientific">Anaerobacillus alkaliphilus</name>
    <dbReference type="NCBI Taxonomy" id="1548597"/>
    <lineage>
        <taxon>Bacteria</taxon>
        <taxon>Bacillati</taxon>
        <taxon>Bacillota</taxon>
        <taxon>Bacilli</taxon>
        <taxon>Bacillales</taxon>
        <taxon>Bacillaceae</taxon>
        <taxon>Anaerobacillus</taxon>
    </lineage>
</organism>
<reference evidence="3 4" key="1">
    <citation type="journal article" date="2019" name="Int. J. Syst. Evol. Microbiol.">
        <title>Anaerobacillus alkaliphilus sp. nov., a novel alkaliphilic and moderately halophilic bacterium.</title>
        <authorList>
            <person name="Borsodi A.K."/>
            <person name="Aszalos J.M."/>
            <person name="Bihari P."/>
            <person name="Nagy I."/>
            <person name="Schumann P."/>
            <person name="Sproer C."/>
            <person name="Kovacs A.L."/>
            <person name="Boka K."/>
            <person name="Dobosy P."/>
            <person name="Ovari M."/>
            <person name="Szili-Kovacs T."/>
            <person name="Toth E."/>
        </authorList>
    </citation>
    <scope>NUCLEOTIDE SEQUENCE [LARGE SCALE GENOMIC DNA]</scope>
    <source>
        <strain evidence="3 4">B16-10</strain>
    </source>
</reference>